<accession>A0A0Q0BQ44</accession>
<name>A0A0Q0BQ44_PSESX</name>
<organism evidence="1 2">
    <name type="scientific">Pseudomonas syringae pv. spinaceae</name>
    <dbReference type="NCBI Taxonomy" id="264459"/>
    <lineage>
        <taxon>Bacteria</taxon>
        <taxon>Pseudomonadati</taxon>
        <taxon>Pseudomonadota</taxon>
        <taxon>Gammaproteobacteria</taxon>
        <taxon>Pseudomonadales</taxon>
        <taxon>Pseudomonadaceae</taxon>
        <taxon>Pseudomonas</taxon>
        <taxon>Pseudomonas syringae</taxon>
    </lineage>
</organism>
<proteinExistence type="predicted"/>
<dbReference type="AlphaFoldDB" id="A0A0Q0BQ44"/>
<dbReference type="EMBL" id="LJRI01000585">
    <property type="protein sequence ID" value="KPY96108.1"/>
    <property type="molecule type" value="Genomic_DNA"/>
</dbReference>
<dbReference type="InterPro" id="IPR012448">
    <property type="entry name" value="DUF1652"/>
</dbReference>
<gene>
    <name evidence="1" type="ORF">ALO94_00922</name>
</gene>
<evidence type="ECO:0000313" key="2">
    <source>
        <dbReference type="Proteomes" id="UP000050384"/>
    </source>
</evidence>
<evidence type="ECO:0000313" key="1">
    <source>
        <dbReference type="EMBL" id="KPY96108.1"/>
    </source>
</evidence>
<dbReference type="RefSeq" id="WP_080397145.1">
    <property type="nucleotide sequence ID" value="NZ_LJRI01000585.1"/>
</dbReference>
<sequence length="96" mass="10944">MSVTFLSTLEIRYLIERALLPDLCTCECRDGRTLNLTLQKLDDPEQRVVLNRIPLESLQSSRSLANLIAEARSLLMQSATQRHWGNGSRAPVHVRR</sequence>
<dbReference type="Pfam" id="PF07865">
    <property type="entry name" value="DUF1652"/>
    <property type="match status" value="1"/>
</dbReference>
<dbReference type="Proteomes" id="UP000050384">
    <property type="component" value="Unassembled WGS sequence"/>
</dbReference>
<protein>
    <submittedName>
        <fullName evidence="1">Uncharacterized protein</fullName>
    </submittedName>
</protein>
<comment type="caution">
    <text evidence="1">The sequence shown here is derived from an EMBL/GenBank/DDBJ whole genome shotgun (WGS) entry which is preliminary data.</text>
</comment>
<dbReference type="PATRIC" id="fig|264459.3.peg.1600"/>
<reference evidence="1 2" key="1">
    <citation type="submission" date="2015-09" db="EMBL/GenBank/DDBJ databases">
        <title>Genome announcement of multiple Pseudomonas syringae strains.</title>
        <authorList>
            <person name="Thakur S."/>
            <person name="Wang P.W."/>
            <person name="Gong Y."/>
            <person name="Weir B.S."/>
            <person name="Guttman D.S."/>
        </authorList>
    </citation>
    <scope>NUCLEOTIDE SEQUENCE [LARGE SCALE GENOMIC DNA]</scope>
    <source>
        <strain evidence="1 2">ICMP16929</strain>
    </source>
</reference>